<evidence type="ECO:0000313" key="1">
    <source>
        <dbReference type="EMBL" id="SNY39088.1"/>
    </source>
</evidence>
<dbReference type="Proteomes" id="UP000219612">
    <property type="component" value="Unassembled WGS sequence"/>
</dbReference>
<protein>
    <submittedName>
        <fullName evidence="1">Uncharacterized protein</fullName>
    </submittedName>
</protein>
<accession>A0A285HTM0</accession>
<gene>
    <name evidence="1" type="ORF">SAMN05421748_105306</name>
</gene>
<name>A0A285HTM0_9ACTN</name>
<dbReference type="AlphaFoldDB" id="A0A285HTM0"/>
<dbReference type="RefSeq" id="WP_097320651.1">
    <property type="nucleotide sequence ID" value="NZ_OBDY01000005.1"/>
</dbReference>
<keyword evidence="2" id="KW-1185">Reference proteome</keyword>
<sequence>MAVIRVNGCDEPVKVAVDPDDLIHRLNSAAELGTTYIVLPVLNKEDKVIGQYIIRPEAVTTILIVEDGRSVHMDTPQEPPQGGGAIPG</sequence>
<organism evidence="1 2">
    <name type="scientific">Paractinoplanes atraurantiacus</name>
    <dbReference type="NCBI Taxonomy" id="1036182"/>
    <lineage>
        <taxon>Bacteria</taxon>
        <taxon>Bacillati</taxon>
        <taxon>Actinomycetota</taxon>
        <taxon>Actinomycetes</taxon>
        <taxon>Micromonosporales</taxon>
        <taxon>Micromonosporaceae</taxon>
        <taxon>Paractinoplanes</taxon>
    </lineage>
</organism>
<reference evidence="1 2" key="1">
    <citation type="submission" date="2017-09" db="EMBL/GenBank/DDBJ databases">
        <authorList>
            <person name="Ehlers B."/>
            <person name="Leendertz F.H."/>
        </authorList>
    </citation>
    <scope>NUCLEOTIDE SEQUENCE [LARGE SCALE GENOMIC DNA]</scope>
    <source>
        <strain evidence="1 2">CGMCC 4.6857</strain>
    </source>
</reference>
<proteinExistence type="predicted"/>
<dbReference type="EMBL" id="OBDY01000005">
    <property type="protein sequence ID" value="SNY39088.1"/>
    <property type="molecule type" value="Genomic_DNA"/>
</dbReference>
<evidence type="ECO:0000313" key="2">
    <source>
        <dbReference type="Proteomes" id="UP000219612"/>
    </source>
</evidence>